<feature type="region of interest" description="Disordered" evidence="1">
    <location>
        <begin position="1"/>
        <end position="53"/>
    </location>
</feature>
<sequence length="53" mass="6093">MPKKHNSNKDVTQKVDKNRPKSKSEKKEEQKKHKLAKNEKVAMAKKGFQTSGN</sequence>
<gene>
    <name evidence="2" type="ORF">INT47_004184</name>
</gene>
<organism evidence="2 3">
    <name type="scientific">Mucor saturninus</name>
    <dbReference type="NCBI Taxonomy" id="64648"/>
    <lineage>
        <taxon>Eukaryota</taxon>
        <taxon>Fungi</taxon>
        <taxon>Fungi incertae sedis</taxon>
        <taxon>Mucoromycota</taxon>
        <taxon>Mucoromycotina</taxon>
        <taxon>Mucoromycetes</taxon>
        <taxon>Mucorales</taxon>
        <taxon>Mucorineae</taxon>
        <taxon>Mucoraceae</taxon>
        <taxon>Mucor</taxon>
    </lineage>
</organism>
<evidence type="ECO:0000313" key="3">
    <source>
        <dbReference type="Proteomes" id="UP000603453"/>
    </source>
</evidence>
<dbReference type="EMBL" id="JAEPRD010000134">
    <property type="protein sequence ID" value="KAG2197119.1"/>
    <property type="molecule type" value="Genomic_DNA"/>
</dbReference>
<evidence type="ECO:0000256" key="1">
    <source>
        <dbReference type="SAM" id="MobiDB-lite"/>
    </source>
</evidence>
<dbReference type="Proteomes" id="UP000603453">
    <property type="component" value="Unassembled WGS sequence"/>
</dbReference>
<accession>A0A8H7QRC5</accession>
<protein>
    <submittedName>
        <fullName evidence="2">Uncharacterized protein</fullName>
    </submittedName>
</protein>
<keyword evidence="3" id="KW-1185">Reference proteome</keyword>
<feature type="compositionally biased region" description="Basic and acidic residues" evidence="1">
    <location>
        <begin position="7"/>
        <end position="42"/>
    </location>
</feature>
<name>A0A8H7QRC5_9FUNG</name>
<comment type="caution">
    <text evidence="2">The sequence shown here is derived from an EMBL/GenBank/DDBJ whole genome shotgun (WGS) entry which is preliminary data.</text>
</comment>
<evidence type="ECO:0000313" key="2">
    <source>
        <dbReference type="EMBL" id="KAG2197119.1"/>
    </source>
</evidence>
<dbReference type="AlphaFoldDB" id="A0A8H7QRC5"/>
<proteinExistence type="predicted"/>
<reference evidence="2" key="1">
    <citation type="submission" date="2020-12" db="EMBL/GenBank/DDBJ databases">
        <title>Metabolic potential, ecology and presence of endohyphal bacteria is reflected in genomic diversity of Mucoromycotina.</title>
        <authorList>
            <person name="Muszewska A."/>
            <person name="Okrasinska A."/>
            <person name="Steczkiewicz K."/>
            <person name="Drgas O."/>
            <person name="Orlowska M."/>
            <person name="Perlinska-Lenart U."/>
            <person name="Aleksandrzak-Piekarczyk T."/>
            <person name="Szatraj K."/>
            <person name="Zielenkiewicz U."/>
            <person name="Pilsyk S."/>
            <person name="Malc E."/>
            <person name="Mieczkowski P."/>
            <person name="Kruszewska J.S."/>
            <person name="Biernat P."/>
            <person name="Pawlowska J."/>
        </authorList>
    </citation>
    <scope>NUCLEOTIDE SEQUENCE</scope>
    <source>
        <strain evidence="2">WA0000017839</strain>
    </source>
</reference>